<evidence type="ECO:0000256" key="3">
    <source>
        <dbReference type="ARBA" id="ARBA00022837"/>
    </source>
</evidence>
<sequence length="331" mass="39049">MTVTYYFLQFLTSYLVTFLALYFKIKRESSLLSYWCSSYYLLNDSETDSDCEAERLYFGRTKHPHCKTCVCPQEVSVKSKVVVKARPRKICRSPPPLAKKCCCACHCPLEESGWLTKEEVRTSHHESKPSPTRVERRVHSDHKYTLLENWFKRFDFDGNGFIDLFELKTMLNFLGVGVGEEYCRRLLDRADRDRDGRLTFPEFLLMWREAHDEDELIEVIREHDLYPDVIKIDYFRRQPPETQVTETVKRSYGRNHRHIIDESVEASCGRHHHIGASVDASCGRHHRHCSCGCEQTTTRTYLKSPKEESVEYKKKVSRRSTERFPIFSCYR</sequence>
<dbReference type="Proteomes" id="UP001497382">
    <property type="component" value="Unassembled WGS sequence"/>
</dbReference>
<gene>
    <name evidence="6" type="ORF">LARSCL_LOCUS16350</name>
</gene>
<name>A0AAV2B4V8_9ARAC</name>
<keyword evidence="4" id="KW-0472">Membrane</keyword>
<keyword evidence="7" id="KW-1185">Reference proteome</keyword>
<reference evidence="6 7" key="1">
    <citation type="submission" date="2024-04" db="EMBL/GenBank/DDBJ databases">
        <authorList>
            <person name="Rising A."/>
            <person name="Reimegard J."/>
            <person name="Sonavane S."/>
            <person name="Akerstrom W."/>
            <person name="Nylinder S."/>
            <person name="Hedman E."/>
            <person name="Kallberg Y."/>
        </authorList>
    </citation>
    <scope>NUCLEOTIDE SEQUENCE [LARGE SCALE GENOMIC DNA]</scope>
</reference>
<accession>A0AAV2B4V8</accession>
<evidence type="ECO:0000256" key="4">
    <source>
        <dbReference type="SAM" id="Phobius"/>
    </source>
</evidence>
<evidence type="ECO:0000313" key="7">
    <source>
        <dbReference type="Proteomes" id="UP001497382"/>
    </source>
</evidence>
<organism evidence="6 7">
    <name type="scientific">Larinioides sclopetarius</name>
    <dbReference type="NCBI Taxonomy" id="280406"/>
    <lineage>
        <taxon>Eukaryota</taxon>
        <taxon>Metazoa</taxon>
        <taxon>Ecdysozoa</taxon>
        <taxon>Arthropoda</taxon>
        <taxon>Chelicerata</taxon>
        <taxon>Arachnida</taxon>
        <taxon>Araneae</taxon>
        <taxon>Araneomorphae</taxon>
        <taxon>Entelegynae</taxon>
        <taxon>Araneoidea</taxon>
        <taxon>Araneidae</taxon>
        <taxon>Larinioides</taxon>
    </lineage>
</organism>
<keyword evidence="3" id="KW-0106">Calcium</keyword>
<dbReference type="PANTHER" id="PTHR13025">
    <property type="entry name" value="EF-HAND DOMAIN-CONTAINING PROTEIN D"/>
    <property type="match status" value="1"/>
</dbReference>
<dbReference type="InterPro" id="IPR018247">
    <property type="entry name" value="EF_Hand_1_Ca_BS"/>
</dbReference>
<keyword evidence="4" id="KW-0812">Transmembrane</keyword>
<keyword evidence="1" id="KW-0479">Metal-binding</keyword>
<comment type="caution">
    <text evidence="6">The sequence shown here is derived from an EMBL/GenBank/DDBJ whole genome shotgun (WGS) entry which is preliminary data.</text>
</comment>
<proteinExistence type="predicted"/>
<dbReference type="Pfam" id="PF13499">
    <property type="entry name" value="EF-hand_7"/>
    <property type="match status" value="1"/>
</dbReference>
<evidence type="ECO:0000259" key="5">
    <source>
        <dbReference type="PROSITE" id="PS50222"/>
    </source>
</evidence>
<dbReference type="SUPFAM" id="SSF47473">
    <property type="entry name" value="EF-hand"/>
    <property type="match status" value="1"/>
</dbReference>
<feature type="domain" description="EF-hand" evidence="5">
    <location>
        <begin position="142"/>
        <end position="177"/>
    </location>
</feature>
<keyword evidence="2" id="KW-0677">Repeat</keyword>
<dbReference type="InterPro" id="IPR040365">
    <property type="entry name" value="EFHD1/2"/>
</dbReference>
<dbReference type="SMART" id="SM00054">
    <property type="entry name" value="EFh"/>
    <property type="match status" value="2"/>
</dbReference>
<dbReference type="InterPro" id="IPR011992">
    <property type="entry name" value="EF-hand-dom_pair"/>
</dbReference>
<keyword evidence="4" id="KW-1133">Transmembrane helix</keyword>
<dbReference type="EMBL" id="CAXIEN010000261">
    <property type="protein sequence ID" value="CAL1290223.1"/>
    <property type="molecule type" value="Genomic_DNA"/>
</dbReference>
<dbReference type="PANTHER" id="PTHR13025:SF6">
    <property type="entry name" value="EF-HAND DOMAIN-CONTAINING PROTEIN-RELATED"/>
    <property type="match status" value="1"/>
</dbReference>
<dbReference type="Gene3D" id="1.10.238.10">
    <property type="entry name" value="EF-hand"/>
    <property type="match status" value="1"/>
</dbReference>
<dbReference type="PROSITE" id="PS00018">
    <property type="entry name" value="EF_HAND_1"/>
    <property type="match status" value="2"/>
</dbReference>
<dbReference type="InterPro" id="IPR002048">
    <property type="entry name" value="EF_hand_dom"/>
</dbReference>
<dbReference type="GO" id="GO:0005509">
    <property type="term" value="F:calcium ion binding"/>
    <property type="evidence" value="ECO:0007669"/>
    <property type="project" value="InterPro"/>
</dbReference>
<dbReference type="AlphaFoldDB" id="A0AAV2B4V8"/>
<evidence type="ECO:0000256" key="1">
    <source>
        <dbReference type="ARBA" id="ARBA00022723"/>
    </source>
</evidence>
<feature type="transmembrane region" description="Helical" evidence="4">
    <location>
        <begin position="6"/>
        <end position="23"/>
    </location>
</feature>
<protein>
    <recommendedName>
        <fullName evidence="5">EF-hand domain-containing protein</fullName>
    </recommendedName>
</protein>
<evidence type="ECO:0000256" key="2">
    <source>
        <dbReference type="ARBA" id="ARBA00022737"/>
    </source>
</evidence>
<evidence type="ECO:0000313" key="6">
    <source>
        <dbReference type="EMBL" id="CAL1290223.1"/>
    </source>
</evidence>
<feature type="domain" description="EF-hand" evidence="5">
    <location>
        <begin position="178"/>
        <end position="213"/>
    </location>
</feature>
<dbReference type="PROSITE" id="PS50222">
    <property type="entry name" value="EF_HAND_2"/>
    <property type="match status" value="2"/>
</dbReference>